<dbReference type="Proteomes" id="UP000472273">
    <property type="component" value="Unplaced"/>
</dbReference>
<dbReference type="Gene3D" id="2.60.120.920">
    <property type="match status" value="1"/>
</dbReference>
<dbReference type="Pfam" id="PF15227">
    <property type="entry name" value="zf-C3HC4_4"/>
    <property type="match status" value="1"/>
</dbReference>
<dbReference type="InterPro" id="IPR050143">
    <property type="entry name" value="TRIM/RBCC"/>
</dbReference>
<feature type="domain" description="B30.2/SPRY" evidence="10">
    <location>
        <begin position="93"/>
        <end position="292"/>
    </location>
</feature>
<comment type="similarity">
    <text evidence="1">Belongs to the ohanin/vespryn family.</text>
</comment>
<evidence type="ECO:0000259" key="9">
    <source>
        <dbReference type="PROSITE" id="PS50089"/>
    </source>
</evidence>
<dbReference type="InterPro" id="IPR006574">
    <property type="entry name" value="PRY"/>
</dbReference>
<evidence type="ECO:0000256" key="6">
    <source>
        <dbReference type="ARBA" id="ARBA00034460"/>
    </source>
</evidence>
<dbReference type="PANTHER" id="PTHR24103">
    <property type="entry name" value="E3 UBIQUITIN-PROTEIN LIGASE TRIM"/>
    <property type="match status" value="1"/>
</dbReference>
<evidence type="ECO:0000256" key="7">
    <source>
        <dbReference type="PROSITE-ProRule" id="PRU00175"/>
    </source>
</evidence>
<dbReference type="InterPro" id="IPR013083">
    <property type="entry name" value="Znf_RING/FYVE/PHD"/>
</dbReference>
<dbReference type="InterPro" id="IPR017907">
    <property type="entry name" value="Znf_RING_CS"/>
</dbReference>
<dbReference type="AlphaFoldDB" id="A0A670YX77"/>
<dbReference type="PROSITE" id="PS00518">
    <property type="entry name" value="ZF_RING_1"/>
    <property type="match status" value="1"/>
</dbReference>
<dbReference type="SMART" id="SM00589">
    <property type="entry name" value="PRY"/>
    <property type="match status" value="1"/>
</dbReference>
<evidence type="ECO:0000313" key="12">
    <source>
        <dbReference type="Proteomes" id="UP000472273"/>
    </source>
</evidence>
<evidence type="ECO:0000256" key="2">
    <source>
        <dbReference type="ARBA" id="ARBA00022699"/>
    </source>
</evidence>
<accession>A0A670YX77</accession>
<keyword evidence="3" id="KW-0479">Metal-binding</keyword>
<dbReference type="Pfam" id="PF00622">
    <property type="entry name" value="SPRY"/>
    <property type="match status" value="1"/>
</dbReference>
<dbReference type="PROSITE" id="PS50188">
    <property type="entry name" value="B302_SPRY"/>
    <property type="match status" value="1"/>
</dbReference>
<dbReference type="InterPro" id="IPR043136">
    <property type="entry name" value="B30.2/SPRY_sf"/>
</dbReference>
<sequence>GFYRGVVFSSRTSPTKGEKGLKNPMATSGEKTALRELKQEATCPLCLDFFKQPMSLSCGHSFCRDCLALLGAEASCPQSMCGMHFRFPSYRTAPPPFLSATLKKTIEMFCVYITLNGSTAHPQLWCQGSSVTWANRFQDCPDVPERFDQELCVLGSEGFTTGWHWWEVSVQGPYNFPVQGEVSWAIGVAKESIPRKGSFKLSSQVGIWAVGNNVWGQMIAFEPYRVTLQSSPRRLWVRLDCEAKEVQILDAVTGASLYTFKKGWWGCDAVVPLGSPLSLVWAKPLMPPPARRCILVVH</sequence>
<dbReference type="PRINTS" id="PR01407">
    <property type="entry name" value="BUTYPHLNCDUF"/>
</dbReference>
<dbReference type="InterPro" id="IPR013320">
    <property type="entry name" value="ConA-like_dom_sf"/>
</dbReference>
<reference evidence="11" key="1">
    <citation type="submission" date="2025-08" db="UniProtKB">
        <authorList>
            <consortium name="Ensembl"/>
        </authorList>
    </citation>
    <scope>IDENTIFICATION</scope>
</reference>
<keyword evidence="4 7" id="KW-0863">Zinc-finger</keyword>
<evidence type="ECO:0000259" key="10">
    <source>
        <dbReference type="PROSITE" id="PS50188"/>
    </source>
</evidence>
<evidence type="ECO:0000256" key="8">
    <source>
        <dbReference type="SAM" id="MobiDB-lite"/>
    </source>
</evidence>
<dbReference type="InterPro" id="IPR001841">
    <property type="entry name" value="Znf_RING"/>
</dbReference>
<dbReference type="SUPFAM" id="SSF49899">
    <property type="entry name" value="Concanavalin A-like lectins/glucanases"/>
    <property type="match status" value="1"/>
</dbReference>
<evidence type="ECO:0000256" key="4">
    <source>
        <dbReference type="ARBA" id="ARBA00022771"/>
    </source>
</evidence>
<dbReference type="GO" id="GO:0008270">
    <property type="term" value="F:zinc ion binding"/>
    <property type="evidence" value="ECO:0007669"/>
    <property type="project" value="UniProtKB-KW"/>
</dbReference>
<keyword evidence="2" id="KW-0528">Neurotoxin</keyword>
<keyword evidence="2" id="KW-0800">Toxin</keyword>
<evidence type="ECO:0000256" key="1">
    <source>
        <dbReference type="ARBA" id="ARBA00009651"/>
    </source>
</evidence>
<organism evidence="11 12">
    <name type="scientific">Pseudonaja textilis</name>
    <name type="common">Eastern brown snake</name>
    <dbReference type="NCBI Taxonomy" id="8673"/>
    <lineage>
        <taxon>Eukaryota</taxon>
        <taxon>Metazoa</taxon>
        <taxon>Chordata</taxon>
        <taxon>Craniata</taxon>
        <taxon>Vertebrata</taxon>
        <taxon>Euteleostomi</taxon>
        <taxon>Lepidosauria</taxon>
        <taxon>Squamata</taxon>
        <taxon>Bifurcata</taxon>
        <taxon>Unidentata</taxon>
        <taxon>Episquamata</taxon>
        <taxon>Toxicofera</taxon>
        <taxon>Serpentes</taxon>
        <taxon>Colubroidea</taxon>
        <taxon>Elapidae</taxon>
        <taxon>Hydrophiinae</taxon>
        <taxon>Pseudonaja</taxon>
    </lineage>
</organism>
<comment type="function">
    <text evidence="6">Neurotoxin that produces dose-dependent hypolocomotion and hyperalgesia in mice. May directly act on the central nervous system, as it is 6500-fold more potent when administered intracerebroventricularly than intraperitoneal.</text>
</comment>
<evidence type="ECO:0000256" key="3">
    <source>
        <dbReference type="ARBA" id="ARBA00022723"/>
    </source>
</evidence>
<dbReference type="Ensembl" id="ENSPTXT00000016897.1">
    <property type="protein sequence ID" value="ENSPTXP00000016392.1"/>
    <property type="gene ID" value="ENSPTXG00000011336.1"/>
</dbReference>
<protein>
    <submittedName>
        <fullName evidence="11">Uncharacterized protein</fullName>
    </submittedName>
</protein>
<dbReference type="SUPFAM" id="SSF57850">
    <property type="entry name" value="RING/U-box"/>
    <property type="match status" value="1"/>
</dbReference>
<evidence type="ECO:0000313" key="11">
    <source>
        <dbReference type="Ensembl" id="ENSPTXP00000016392.1"/>
    </source>
</evidence>
<keyword evidence="12" id="KW-1185">Reference proteome</keyword>
<proteinExistence type="inferred from homology"/>
<evidence type="ECO:0000256" key="5">
    <source>
        <dbReference type="ARBA" id="ARBA00022833"/>
    </source>
</evidence>
<keyword evidence="5" id="KW-0862">Zinc</keyword>
<dbReference type="InterPro" id="IPR001870">
    <property type="entry name" value="B30.2/SPRY"/>
</dbReference>
<feature type="domain" description="RING-type" evidence="9">
    <location>
        <begin position="43"/>
        <end position="77"/>
    </location>
</feature>
<dbReference type="PROSITE" id="PS50089">
    <property type="entry name" value="ZF_RING_2"/>
    <property type="match status" value="1"/>
</dbReference>
<dbReference type="InterPro" id="IPR003877">
    <property type="entry name" value="SPRY_dom"/>
</dbReference>
<dbReference type="InterPro" id="IPR003879">
    <property type="entry name" value="Butyrophylin_SPRY"/>
</dbReference>
<name>A0A670YX77_PSETE</name>
<reference evidence="11" key="2">
    <citation type="submission" date="2025-09" db="UniProtKB">
        <authorList>
            <consortium name="Ensembl"/>
        </authorList>
    </citation>
    <scope>IDENTIFICATION</scope>
</reference>
<feature type="region of interest" description="Disordered" evidence="8">
    <location>
        <begin position="1"/>
        <end position="26"/>
    </location>
</feature>
<dbReference type="SMART" id="SM00184">
    <property type="entry name" value="RING"/>
    <property type="match status" value="1"/>
</dbReference>
<dbReference type="Pfam" id="PF13765">
    <property type="entry name" value="PRY"/>
    <property type="match status" value="1"/>
</dbReference>
<dbReference type="Gene3D" id="3.30.40.10">
    <property type="entry name" value="Zinc/RING finger domain, C3HC4 (zinc finger)"/>
    <property type="match status" value="1"/>
</dbReference>
<dbReference type="GeneTree" id="ENSGT01030000234669"/>